<dbReference type="PROSITE" id="PS50005">
    <property type="entry name" value="TPR"/>
    <property type="match status" value="2"/>
</dbReference>
<dbReference type="EMBL" id="JAUOPB010000008">
    <property type="protein sequence ID" value="MDO6423135.1"/>
    <property type="molecule type" value="Genomic_DNA"/>
</dbReference>
<organism evidence="2 3">
    <name type="scientific">Saccharophagus degradans</name>
    <dbReference type="NCBI Taxonomy" id="86304"/>
    <lineage>
        <taxon>Bacteria</taxon>
        <taxon>Pseudomonadati</taxon>
        <taxon>Pseudomonadota</taxon>
        <taxon>Gammaproteobacteria</taxon>
        <taxon>Cellvibrionales</taxon>
        <taxon>Cellvibrionaceae</taxon>
        <taxon>Saccharophagus</taxon>
    </lineage>
</organism>
<dbReference type="PANTHER" id="PTHR12558:SF13">
    <property type="entry name" value="CELL DIVISION CYCLE PROTEIN 27 HOMOLOG"/>
    <property type="match status" value="1"/>
</dbReference>
<feature type="repeat" description="TPR" evidence="1">
    <location>
        <begin position="151"/>
        <end position="184"/>
    </location>
</feature>
<dbReference type="Pfam" id="PF13181">
    <property type="entry name" value="TPR_8"/>
    <property type="match status" value="1"/>
</dbReference>
<evidence type="ECO:0000313" key="2">
    <source>
        <dbReference type="EMBL" id="MDO6423135.1"/>
    </source>
</evidence>
<dbReference type="Pfam" id="PF13432">
    <property type="entry name" value="TPR_16"/>
    <property type="match status" value="1"/>
</dbReference>
<dbReference type="RefSeq" id="WP_303492898.1">
    <property type="nucleotide sequence ID" value="NZ_JAUOPB010000008.1"/>
</dbReference>
<dbReference type="InterPro" id="IPR011990">
    <property type="entry name" value="TPR-like_helical_dom_sf"/>
</dbReference>
<dbReference type="SUPFAM" id="SSF48452">
    <property type="entry name" value="TPR-like"/>
    <property type="match status" value="1"/>
</dbReference>
<dbReference type="Proteomes" id="UP001169760">
    <property type="component" value="Unassembled WGS sequence"/>
</dbReference>
<keyword evidence="1" id="KW-0802">TPR repeat</keyword>
<evidence type="ECO:0000256" key="1">
    <source>
        <dbReference type="PROSITE-ProRule" id="PRU00339"/>
    </source>
</evidence>
<dbReference type="PANTHER" id="PTHR12558">
    <property type="entry name" value="CELL DIVISION CYCLE 16,23,27"/>
    <property type="match status" value="1"/>
</dbReference>
<dbReference type="Gene3D" id="1.25.40.10">
    <property type="entry name" value="Tetratricopeptide repeat domain"/>
    <property type="match status" value="1"/>
</dbReference>
<gene>
    <name evidence="2" type="ORF">Q4521_11680</name>
</gene>
<name>A0AAW7X5L3_9GAMM</name>
<dbReference type="SMART" id="SM00028">
    <property type="entry name" value="TPR"/>
    <property type="match status" value="4"/>
</dbReference>
<accession>A0AAW7X5L3</accession>
<protein>
    <submittedName>
        <fullName evidence="2">Tetratricopeptide repeat protein</fullName>
    </submittedName>
</protein>
<sequence>MSQHLNKGYEYISAGSAKKAARELESALTICDQKYAAAENAVYSARSSTEALAYLVIAAAKDESAEVDNTDCSDSLYLMGYVSLDFGQIDEAEAYLKRAVKMAPSNAMYLSELGHVYHLRRDWDTALKIFTQAEEAAKGFSPEAVKTNEQLRAKRGVGYTLIELGELDKAEAKFNECLAIDKNDAGSIRELKYIQSIRRNPKKL</sequence>
<feature type="repeat" description="TPR" evidence="1">
    <location>
        <begin position="73"/>
        <end position="106"/>
    </location>
</feature>
<proteinExistence type="predicted"/>
<evidence type="ECO:0000313" key="3">
    <source>
        <dbReference type="Proteomes" id="UP001169760"/>
    </source>
</evidence>
<dbReference type="AlphaFoldDB" id="A0AAW7X5L3"/>
<reference evidence="2" key="1">
    <citation type="submission" date="2023-07" db="EMBL/GenBank/DDBJ databases">
        <title>Genome content predicts the carbon catabolic preferences of heterotrophic bacteria.</title>
        <authorList>
            <person name="Gralka M."/>
        </authorList>
    </citation>
    <scope>NUCLEOTIDE SEQUENCE</scope>
    <source>
        <strain evidence="2">I3M17_2</strain>
    </source>
</reference>
<dbReference type="InterPro" id="IPR019734">
    <property type="entry name" value="TPR_rpt"/>
</dbReference>
<comment type="caution">
    <text evidence="2">The sequence shown here is derived from an EMBL/GenBank/DDBJ whole genome shotgun (WGS) entry which is preliminary data.</text>
</comment>